<dbReference type="Proteomes" id="UP001396334">
    <property type="component" value="Unassembled WGS sequence"/>
</dbReference>
<proteinExistence type="predicted"/>
<keyword evidence="3" id="KW-1185">Reference proteome</keyword>
<accession>A0ABR2QQD7</accession>
<dbReference type="InterPro" id="IPR001206">
    <property type="entry name" value="Diacylglycerol_kinase_cat_dom"/>
</dbReference>
<gene>
    <name evidence="2" type="ORF">V6N11_060360</name>
</gene>
<evidence type="ECO:0000313" key="3">
    <source>
        <dbReference type="Proteomes" id="UP001396334"/>
    </source>
</evidence>
<evidence type="ECO:0000313" key="2">
    <source>
        <dbReference type="EMBL" id="KAK9002780.1"/>
    </source>
</evidence>
<dbReference type="Gene3D" id="3.40.50.10330">
    <property type="entry name" value="Probable inorganic polyphosphate/atp-NAD kinase, domain 1"/>
    <property type="match status" value="1"/>
</dbReference>
<evidence type="ECO:0000259" key="1">
    <source>
        <dbReference type="Pfam" id="PF00781"/>
    </source>
</evidence>
<name>A0ABR2QQD7_9ROSI</name>
<dbReference type="EMBL" id="JBBPBN010000034">
    <property type="protein sequence ID" value="KAK9002780.1"/>
    <property type="molecule type" value="Genomic_DNA"/>
</dbReference>
<reference evidence="2 3" key="1">
    <citation type="journal article" date="2024" name="G3 (Bethesda)">
        <title>Genome assembly of Hibiscus sabdariffa L. provides insights into metabolisms of medicinal natural products.</title>
        <authorList>
            <person name="Kim T."/>
        </authorList>
    </citation>
    <scope>NUCLEOTIDE SEQUENCE [LARGE SCALE GENOMIC DNA]</scope>
    <source>
        <strain evidence="2">TK-2024</strain>
        <tissue evidence="2">Old leaves</tissue>
    </source>
</reference>
<dbReference type="InterPro" id="IPR017438">
    <property type="entry name" value="ATP-NAD_kinase_N"/>
</dbReference>
<dbReference type="InterPro" id="IPR016064">
    <property type="entry name" value="NAD/diacylglycerol_kinase_sf"/>
</dbReference>
<protein>
    <recommendedName>
        <fullName evidence="1">DAGKc domain-containing protein</fullName>
    </recommendedName>
</protein>
<sequence length="111" mass="11365">MVLKTTAAAAAAAAVISTRGCACSSGGYVFVAGGDGTVGWVLGCLGELHTKGCLPLPPVLIIPLEPILIPTYAPQDDFSCSSSLPVFVAMSKFDTLTDKSAGTWGQLDMFP</sequence>
<feature type="domain" description="DAGKc" evidence="1">
    <location>
        <begin position="18"/>
        <end position="64"/>
    </location>
</feature>
<organism evidence="2 3">
    <name type="scientific">Hibiscus sabdariffa</name>
    <name type="common">roselle</name>
    <dbReference type="NCBI Taxonomy" id="183260"/>
    <lineage>
        <taxon>Eukaryota</taxon>
        <taxon>Viridiplantae</taxon>
        <taxon>Streptophyta</taxon>
        <taxon>Embryophyta</taxon>
        <taxon>Tracheophyta</taxon>
        <taxon>Spermatophyta</taxon>
        <taxon>Magnoliopsida</taxon>
        <taxon>eudicotyledons</taxon>
        <taxon>Gunneridae</taxon>
        <taxon>Pentapetalae</taxon>
        <taxon>rosids</taxon>
        <taxon>malvids</taxon>
        <taxon>Malvales</taxon>
        <taxon>Malvaceae</taxon>
        <taxon>Malvoideae</taxon>
        <taxon>Hibiscus</taxon>
    </lineage>
</organism>
<comment type="caution">
    <text evidence="2">The sequence shown here is derived from an EMBL/GenBank/DDBJ whole genome shotgun (WGS) entry which is preliminary data.</text>
</comment>
<dbReference type="SUPFAM" id="SSF111331">
    <property type="entry name" value="NAD kinase/diacylglycerol kinase-like"/>
    <property type="match status" value="1"/>
</dbReference>
<dbReference type="Pfam" id="PF00781">
    <property type="entry name" value="DAGK_cat"/>
    <property type="match status" value="1"/>
</dbReference>